<evidence type="ECO:0000313" key="1">
    <source>
        <dbReference type="EMBL" id="KKK53025.1"/>
    </source>
</evidence>
<accession>A0A0F8WX62</accession>
<comment type="caution">
    <text evidence="1">The sequence shown here is derived from an EMBL/GenBank/DDBJ whole genome shotgun (WGS) entry which is preliminary data.</text>
</comment>
<feature type="non-terminal residue" evidence="1">
    <location>
        <position position="1"/>
    </location>
</feature>
<gene>
    <name evidence="1" type="ORF">LCGC14_3098910</name>
</gene>
<reference evidence="1" key="1">
    <citation type="journal article" date="2015" name="Nature">
        <title>Complex archaea that bridge the gap between prokaryotes and eukaryotes.</title>
        <authorList>
            <person name="Spang A."/>
            <person name="Saw J.H."/>
            <person name="Jorgensen S.L."/>
            <person name="Zaremba-Niedzwiedzka K."/>
            <person name="Martijn J."/>
            <person name="Lind A.E."/>
            <person name="van Eijk R."/>
            <person name="Schleper C."/>
            <person name="Guy L."/>
            <person name="Ettema T.J."/>
        </authorList>
    </citation>
    <scope>NUCLEOTIDE SEQUENCE</scope>
</reference>
<dbReference type="AlphaFoldDB" id="A0A0F8WX62"/>
<organism evidence="1">
    <name type="scientific">marine sediment metagenome</name>
    <dbReference type="NCBI Taxonomy" id="412755"/>
    <lineage>
        <taxon>unclassified sequences</taxon>
        <taxon>metagenomes</taxon>
        <taxon>ecological metagenomes</taxon>
    </lineage>
</organism>
<sequence length="167" mass="19069">TIGENTNSVSSTIQITDCEDIIPFEPETPPPLKQQKSGTHQAAVECKQDMFLVFKIDGSRSACVKPYTLDQLIKRGWASAHEDTNSWDVKPKTRDELTSFCGAGETRISGGYYKTQDSTLEFEWIKYLEDEVHRQGVQVRLHNPEEYKQHAYVYTDCSVPSIDRFED</sequence>
<proteinExistence type="predicted"/>
<protein>
    <submittedName>
        <fullName evidence="1">Uncharacterized protein</fullName>
    </submittedName>
</protein>
<name>A0A0F8WX62_9ZZZZ</name>
<dbReference type="EMBL" id="LAZR01066714">
    <property type="protein sequence ID" value="KKK53025.1"/>
    <property type="molecule type" value="Genomic_DNA"/>
</dbReference>